<dbReference type="SUPFAM" id="SSF57845">
    <property type="entry name" value="B-box zinc-binding domain"/>
    <property type="match status" value="1"/>
</dbReference>
<dbReference type="Proteomes" id="UP001066276">
    <property type="component" value="Chromosome 6"/>
</dbReference>
<evidence type="ECO:0000256" key="1">
    <source>
        <dbReference type="ARBA" id="ARBA00022771"/>
    </source>
</evidence>
<reference evidence="9" key="1">
    <citation type="journal article" date="2022" name="bioRxiv">
        <title>Sequencing and chromosome-scale assembly of the giantPleurodeles waltlgenome.</title>
        <authorList>
            <person name="Brown T."/>
            <person name="Elewa A."/>
            <person name="Iarovenko S."/>
            <person name="Subramanian E."/>
            <person name="Araus A.J."/>
            <person name="Petzold A."/>
            <person name="Susuki M."/>
            <person name="Suzuki K.-i.T."/>
            <person name="Hayashi T."/>
            <person name="Toyoda A."/>
            <person name="Oliveira C."/>
            <person name="Osipova E."/>
            <person name="Leigh N.D."/>
            <person name="Simon A."/>
            <person name="Yun M.H."/>
        </authorList>
    </citation>
    <scope>NUCLEOTIDE SEQUENCE</scope>
    <source>
        <strain evidence="9">20211129_DDA</strain>
        <tissue evidence="9">Liver</tissue>
    </source>
</reference>
<organism evidence="9 10">
    <name type="scientific">Pleurodeles waltl</name>
    <name type="common">Iberian ribbed newt</name>
    <dbReference type="NCBI Taxonomy" id="8319"/>
    <lineage>
        <taxon>Eukaryota</taxon>
        <taxon>Metazoa</taxon>
        <taxon>Chordata</taxon>
        <taxon>Craniata</taxon>
        <taxon>Vertebrata</taxon>
        <taxon>Euteleostomi</taxon>
        <taxon>Amphibia</taxon>
        <taxon>Batrachia</taxon>
        <taxon>Caudata</taxon>
        <taxon>Salamandroidea</taxon>
        <taxon>Salamandridae</taxon>
        <taxon>Pleurodelinae</taxon>
        <taxon>Pleurodeles</taxon>
    </lineage>
</organism>
<dbReference type="InterPro" id="IPR043136">
    <property type="entry name" value="B30.2/SPRY_sf"/>
</dbReference>
<dbReference type="EMBL" id="JANPWB010000010">
    <property type="protein sequence ID" value="KAJ1134903.1"/>
    <property type="molecule type" value="Genomic_DNA"/>
</dbReference>
<dbReference type="SMART" id="SM00449">
    <property type="entry name" value="SPRY"/>
    <property type="match status" value="1"/>
</dbReference>
<feature type="domain" description="B30.2/SPRY" evidence="8">
    <location>
        <begin position="382"/>
        <end position="576"/>
    </location>
</feature>
<evidence type="ECO:0000313" key="10">
    <source>
        <dbReference type="Proteomes" id="UP001066276"/>
    </source>
</evidence>
<evidence type="ECO:0000259" key="8">
    <source>
        <dbReference type="PROSITE" id="PS50188"/>
    </source>
</evidence>
<dbReference type="SUPFAM" id="SSF49899">
    <property type="entry name" value="Concanavalin A-like lectins/glucanases"/>
    <property type="match status" value="1"/>
</dbReference>
<gene>
    <name evidence="9" type="ORF">NDU88_001349</name>
</gene>
<dbReference type="GO" id="GO:0008270">
    <property type="term" value="F:zinc ion binding"/>
    <property type="evidence" value="ECO:0007669"/>
    <property type="project" value="UniProtKB-KW"/>
</dbReference>
<dbReference type="SMART" id="SM00589">
    <property type="entry name" value="PRY"/>
    <property type="match status" value="1"/>
</dbReference>
<evidence type="ECO:0000256" key="3">
    <source>
        <dbReference type="ARBA" id="ARBA00023054"/>
    </source>
</evidence>
<keyword evidence="2" id="KW-0862">Zinc</keyword>
<dbReference type="Pfam" id="PF00643">
    <property type="entry name" value="zf-B_box"/>
    <property type="match status" value="1"/>
</dbReference>
<evidence type="ECO:0000259" key="7">
    <source>
        <dbReference type="PROSITE" id="PS50119"/>
    </source>
</evidence>
<keyword evidence="10" id="KW-1185">Reference proteome</keyword>
<evidence type="ECO:0000256" key="5">
    <source>
        <dbReference type="SAM" id="Coils"/>
    </source>
</evidence>
<name>A0AAV7Q3J6_PLEWA</name>
<comment type="caution">
    <text evidence="9">The sequence shown here is derived from an EMBL/GenBank/DDBJ whole genome shotgun (WGS) entry which is preliminary data.</text>
</comment>
<evidence type="ECO:0000256" key="4">
    <source>
        <dbReference type="PROSITE-ProRule" id="PRU00024"/>
    </source>
</evidence>
<protein>
    <submittedName>
        <fullName evidence="9">Uncharacterized protein</fullName>
    </submittedName>
</protein>
<dbReference type="InterPro" id="IPR003877">
    <property type="entry name" value="SPRY_dom"/>
</dbReference>
<dbReference type="SMART" id="SM00336">
    <property type="entry name" value="BBOX"/>
    <property type="match status" value="1"/>
</dbReference>
<dbReference type="InterPro" id="IPR013320">
    <property type="entry name" value="ConA-like_dom_sf"/>
</dbReference>
<dbReference type="InterPro" id="IPR003879">
    <property type="entry name" value="Butyrophylin_SPRY"/>
</dbReference>
<evidence type="ECO:0000256" key="6">
    <source>
        <dbReference type="SAM" id="MobiDB-lite"/>
    </source>
</evidence>
<keyword evidence="3 5" id="KW-0175">Coiled coil</keyword>
<sequence>MATGVSCQTHGDGAIPGGRTEADAHYIHVKPSGGTSSGTSSDTHAGTNYSCGVSSKVTVARQITGLAPLITSTRPQSQSQPFARWAHAQGIIVPCETALKPFFSPVGGALQIKLKLPTALPVTLYQNNLPDHADPQWSEQSDEPKHLLADALRTNTHEVRLKQLANVVEIAKKLPLNLMKVQEGNICEEHDEKLKLFCIQDKEAICVVCRESRQHRPHTMVPIAEAAQEYKDKLQSGLITLRREAQTILGMKSKKENETKDLEVKFETQRKVILCAFEEMHSFLEEEKGLLLTSLEEERAKFLKIIEQNITHLEAQYSSLRELIEEMEVKCQQHDVELLKDVDGLLNRCNSMTIQELESDLQEREKTLQRFSADLRKWILDFGERFPAEVELKWARSFTADVILDTGTAHPILILSEDLKNVKSGTRNQKLPSSPRRFLYYPFVLGREGFSSGRHYWEVEVGQKTRWIVGVCNDNVNRTAKSSLTPKDGYWAIFLVHGKSYGAMTTPPSRITPKVSPRVVGVYLDYEAGRLAFFDVDARSRLFAFPPCSFTGTLHPLLCPDHSDGGKNTGALRIHQ</sequence>
<dbReference type="InterPro" id="IPR006574">
    <property type="entry name" value="PRY"/>
</dbReference>
<feature type="region of interest" description="Disordered" evidence="6">
    <location>
        <begin position="28"/>
        <end position="47"/>
    </location>
</feature>
<keyword evidence="1 4" id="KW-0479">Metal-binding</keyword>
<dbReference type="AlphaFoldDB" id="A0AAV7Q3J6"/>
<evidence type="ECO:0000256" key="2">
    <source>
        <dbReference type="ARBA" id="ARBA00022833"/>
    </source>
</evidence>
<dbReference type="PRINTS" id="PR01407">
    <property type="entry name" value="BUTYPHLNCDUF"/>
</dbReference>
<dbReference type="InterPro" id="IPR000315">
    <property type="entry name" value="Znf_B-box"/>
</dbReference>
<feature type="compositionally biased region" description="Low complexity" evidence="6">
    <location>
        <begin position="32"/>
        <end position="47"/>
    </location>
</feature>
<dbReference type="PANTHER" id="PTHR24103">
    <property type="entry name" value="E3 UBIQUITIN-PROTEIN LIGASE TRIM"/>
    <property type="match status" value="1"/>
</dbReference>
<proteinExistence type="predicted"/>
<dbReference type="CDD" id="cd19762">
    <property type="entry name" value="Bbox2_TRIM7-like"/>
    <property type="match status" value="1"/>
</dbReference>
<dbReference type="Pfam" id="PF00622">
    <property type="entry name" value="SPRY"/>
    <property type="match status" value="1"/>
</dbReference>
<feature type="coiled-coil region" evidence="5">
    <location>
        <begin position="303"/>
        <end position="374"/>
    </location>
</feature>
<dbReference type="FunFam" id="2.60.120.920:FF:000004">
    <property type="entry name" value="Butyrophilin subfamily 1 member A1"/>
    <property type="match status" value="1"/>
</dbReference>
<dbReference type="InterPro" id="IPR001870">
    <property type="entry name" value="B30.2/SPRY"/>
</dbReference>
<dbReference type="PROSITE" id="PS50188">
    <property type="entry name" value="B302_SPRY"/>
    <property type="match status" value="1"/>
</dbReference>
<keyword evidence="1 4" id="KW-0863">Zinc-finger</keyword>
<accession>A0AAV7Q3J6</accession>
<dbReference type="PROSITE" id="PS50119">
    <property type="entry name" value="ZF_BBOX"/>
    <property type="match status" value="1"/>
</dbReference>
<dbReference type="Gene3D" id="2.60.120.920">
    <property type="match status" value="1"/>
</dbReference>
<dbReference type="Gene3D" id="3.30.160.60">
    <property type="entry name" value="Classic Zinc Finger"/>
    <property type="match status" value="1"/>
</dbReference>
<dbReference type="CDD" id="cd13733">
    <property type="entry name" value="SPRY_PRY_C-I_1"/>
    <property type="match status" value="1"/>
</dbReference>
<evidence type="ECO:0000313" key="9">
    <source>
        <dbReference type="EMBL" id="KAJ1134903.1"/>
    </source>
</evidence>
<dbReference type="InterPro" id="IPR050143">
    <property type="entry name" value="TRIM/RBCC"/>
</dbReference>
<feature type="domain" description="B box-type" evidence="7">
    <location>
        <begin position="182"/>
        <end position="223"/>
    </location>
</feature>
<dbReference type="Pfam" id="PF13765">
    <property type="entry name" value="PRY"/>
    <property type="match status" value="1"/>
</dbReference>